<dbReference type="GO" id="GO:0006730">
    <property type="term" value="P:one-carbon metabolic process"/>
    <property type="evidence" value="ECO:0007669"/>
    <property type="project" value="UniProtKB-KW"/>
</dbReference>
<dbReference type="GO" id="GO:0005829">
    <property type="term" value="C:cytosol"/>
    <property type="evidence" value="ECO:0007669"/>
    <property type="project" value="TreeGrafter"/>
</dbReference>
<evidence type="ECO:0000256" key="5">
    <source>
        <dbReference type="ARBA" id="ARBA00022840"/>
    </source>
</evidence>
<sequence>MNFGLERIHRLLDALDRPDEKVKIIHVAGTNGKGSVCAYLASVLSASGYRVGRFNSPHLIEPRDSVVIDQQPVSALDYQQAMDYVDQLNKDVGASSFECLVGASLYLFARHQLDFVVLEVGLGGLLDATNAIRHPVMTIITSIGLDHAAILGNTLEAIAIAKAGIMKTGSPVVIAPNLKDVQQTLIDYATERGIQYKLAASAKWIEPNQLAQLESHRYPIPLLGDYQLENSATAVTALDWMQKLGHIQFTELQLEQGMTKTRWPGRLDWIRSDKYPSLQHKYGLEYLLVDGAHNLPAATALRQFIDQHMKGKQILWIMGVTEGKDVTHMIDMLVQPHDRLVAVPFSQPEGMPWIQCMDPMEIVKTAAPTTAPSAVSSLQEGLQTINQWIQQGPSDDAYAVVLCGSLYLVADLYRLIGGV</sequence>
<dbReference type="OrthoDB" id="5212574at2759"/>
<name>A0A1C7NC86_9FUNG</name>
<keyword evidence="4 7" id="KW-0547">Nucleotide-binding</keyword>
<evidence type="ECO:0000256" key="4">
    <source>
        <dbReference type="ARBA" id="ARBA00022741"/>
    </source>
</evidence>
<dbReference type="GO" id="GO:0046872">
    <property type="term" value="F:metal ion binding"/>
    <property type="evidence" value="ECO:0007669"/>
    <property type="project" value="UniProtKB-KW"/>
</dbReference>
<evidence type="ECO:0000256" key="1">
    <source>
        <dbReference type="ARBA" id="ARBA00008276"/>
    </source>
</evidence>
<evidence type="ECO:0000256" key="7">
    <source>
        <dbReference type="PIRNR" id="PIRNR001563"/>
    </source>
</evidence>
<keyword evidence="2 7" id="KW-0436">Ligase</keyword>
<dbReference type="GO" id="GO:0008841">
    <property type="term" value="F:dihydrofolate synthase activity"/>
    <property type="evidence" value="ECO:0007669"/>
    <property type="project" value="UniProtKB-EC"/>
</dbReference>
<dbReference type="Proteomes" id="UP000093000">
    <property type="component" value="Unassembled WGS sequence"/>
</dbReference>
<protein>
    <recommendedName>
        <fullName evidence="7">Dihydrofolate synthetase</fullName>
        <ecNumber evidence="7">6.3.2.12</ecNumber>
    </recommendedName>
</protein>
<comment type="similarity">
    <text evidence="1 7">Belongs to the folylpolyglutamate synthase family.</text>
</comment>
<evidence type="ECO:0000313" key="10">
    <source>
        <dbReference type="Proteomes" id="UP000093000"/>
    </source>
</evidence>
<evidence type="ECO:0000256" key="3">
    <source>
        <dbReference type="ARBA" id="ARBA00022723"/>
    </source>
</evidence>
<keyword evidence="6" id="KW-0460">Magnesium</keyword>
<dbReference type="GO" id="GO:0005524">
    <property type="term" value="F:ATP binding"/>
    <property type="evidence" value="ECO:0007669"/>
    <property type="project" value="UniProtKB-KW"/>
</dbReference>
<dbReference type="STRING" id="101091.A0A1C7NC86"/>
<dbReference type="InParanoid" id="A0A1C7NC86"/>
<keyword evidence="3" id="KW-0479">Metal-binding</keyword>
<dbReference type="PANTHER" id="PTHR11136:SF0">
    <property type="entry name" value="DIHYDROFOLATE SYNTHETASE-RELATED"/>
    <property type="match status" value="1"/>
</dbReference>
<feature type="domain" description="Mur ligase central" evidence="8">
    <location>
        <begin position="27"/>
        <end position="237"/>
    </location>
</feature>
<comment type="caution">
    <text evidence="9">The sequence shown here is derived from an EMBL/GenBank/DDBJ whole genome shotgun (WGS) entry which is preliminary data.</text>
</comment>
<dbReference type="InterPro" id="IPR001645">
    <property type="entry name" value="Folylpolyglutamate_synth"/>
</dbReference>
<proteinExistence type="inferred from homology"/>
<comment type="catalytic activity">
    <reaction evidence="7">
        <text>7,8-dihydropteroate + L-glutamate + ATP = 7,8-dihydrofolate + ADP + phosphate + H(+)</text>
        <dbReference type="Rhea" id="RHEA:23584"/>
        <dbReference type="ChEBI" id="CHEBI:15378"/>
        <dbReference type="ChEBI" id="CHEBI:17839"/>
        <dbReference type="ChEBI" id="CHEBI:29985"/>
        <dbReference type="ChEBI" id="CHEBI:30616"/>
        <dbReference type="ChEBI" id="CHEBI:43474"/>
        <dbReference type="ChEBI" id="CHEBI:57451"/>
        <dbReference type="ChEBI" id="CHEBI:456216"/>
        <dbReference type="EC" id="6.3.2.12"/>
    </reaction>
</comment>
<evidence type="ECO:0000256" key="2">
    <source>
        <dbReference type="ARBA" id="ARBA00022598"/>
    </source>
</evidence>
<dbReference type="InterPro" id="IPR036565">
    <property type="entry name" value="Mur-like_cat_sf"/>
</dbReference>
<dbReference type="NCBIfam" id="TIGR01499">
    <property type="entry name" value="folC"/>
    <property type="match status" value="1"/>
</dbReference>
<dbReference type="EMBL" id="LUGH01000277">
    <property type="protein sequence ID" value="OBZ86723.1"/>
    <property type="molecule type" value="Genomic_DNA"/>
</dbReference>
<dbReference type="FunCoup" id="A0A1C7NC86">
    <property type="interactions" value="225"/>
</dbReference>
<dbReference type="PROSITE" id="PS01011">
    <property type="entry name" value="FOLYLPOLYGLU_SYNT_1"/>
    <property type="match status" value="1"/>
</dbReference>
<keyword evidence="7" id="KW-0554">One-carbon metabolism</keyword>
<keyword evidence="10" id="KW-1185">Reference proteome</keyword>
<dbReference type="PANTHER" id="PTHR11136">
    <property type="entry name" value="FOLYLPOLYGLUTAMATE SYNTHASE-RELATED"/>
    <property type="match status" value="1"/>
</dbReference>
<dbReference type="InterPro" id="IPR013221">
    <property type="entry name" value="Mur_ligase_cen"/>
</dbReference>
<gene>
    <name evidence="9" type="primary">fol3</name>
    <name evidence="9" type="ORF">A0J61_05233</name>
</gene>
<dbReference type="InterPro" id="IPR018109">
    <property type="entry name" value="Folylpolyglutamate_synth_CS"/>
</dbReference>
<comment type="pathway">
    <text evidence="7">Cofactor biosynthesis; tetrahydrofolylpolyglutamate biosynthesis.</text>
</comment>
<dbReference type="GO" id="GO:0004326">
    <property type="term" value="F:tetrahydrofolylpolyglutamate synthase activity"/>
    <property type="evidence" value="ECO:0007669"/>
    <property type="project" value="InterPro"/>
</dbReference>
<dbReference type="PIRSF" id="PIRSF001563">
    <property type="entry name" value="Folylpolyglu_synth"/>
    <property type="match status" value="1"/>
</dbReference>
<dbReference type="SUPFAM" id="SSF53244">
    <property type="entry name" value="MurD-like peptide ligases, peptide-binding domain"/>
    <property type="match status" value="1"/>
</dbReference>
<dbReference type="AlphaFoldDB" id="A0A1C7NC86"/>
<dbReference type="SUPFAM" id="SSF53623">
    <property type="entry name" value="MurD-like peptide ligases, catalytic domain"/>
    <property type="match status" value="1"/>
</dbReference>
<evidence type="ECO:0000313" key="9">
    <source>
        <dbReference type="EMBL" id="OBZ86723.1"/>
    </source>
</evidence>
<accession>A0A1C7NC86</accession>
<dbReference type="Gene3D" id="3.40.1190.10">
    <property type="entry name" value="Mur-like, catalytic domain"/>
    <property type="match status" value="1"/>
</dbReference>
<organism evidence="9 10">
    <name type="scientific">Choanephora cucurbitarum</name>
    <dbReference type="NCBI Taxonomy" id="101091"/>
    <lineage>
        <taxon>Eukaryota</taxon>
        <taxon>Fungi</taxon>
        <taxon>Fungi incertae sedis</taxon>
        <taxon>Mucoromycota</taxon>
        <taxon>Mucoromycotina</taxon>
        <taxon>Mucoromycetes</taxon>
        <taxon>Mucorales</taxon>
        <taxon>Mucorineae</taxon>
        <taxon>Choanephoraceae</taxon>
        <taxon>Choanephoroideae</taxon>
        <taxon>Choanephora</taxon>
    </lineage>
</organism>
<dbReference type="UniPathway" id="UPA00850"/>
<evidence type="ECO:0000256" key="6">
    <source>
        <dbReference type="ARBA" id="ARBA00022842"/>
    </source>
</evidence>
<dbReference type="EC" id="6.3.2.12" evidence="7"/>
<dbReference type="InterPro" id="IPR036615">
    <property type="entry name" value="Mur_ligase_C_dom_sf"/>
</dbReference>
<dbReference type="Gene3D" id="3.90.190.20">
    <property type="entry name" value="Mur ligase, C-terminal domain"/>
    <property type="match status" value="1"/>
</dbReference>
<dbReference type="GO" id="GO:0005739">
    <property type="term" value="C:mitochondrion"/>
    <property type="evidence" value="ECO:0007669"/>
    <property type="project" value="TreeGrafter"/>
</dbReference>
<evidence type="ECO:0000259" key="8">
    <source>
        <dbReference type="Pfam" id="PF08245"/>
    </source>
</evidence>
<reference evidence="9 10" key="1">
    <citation type="submission" date="2016-03" db="EMBL/GenBank/DDBJ databases">
        <title>Choanephora cucurbitarum.</title>
        <authorList>
            <person name="Min B."/>
            <person name="Park H."/>
            <person name="Park J.-H."/>
            <person name="Shin H.-D."/>
            <person name="Choi I.-G."/>
        </authorList>
    </citation>
    <scope>NUCLEOTIDE SEQUENCE [LARGE SCALE GENOMIC DNA]</scope>
    <source>
        <strain evidence="9 10">KUS-F28377</strain>
    </source>
</reference>
<dbReference type="Pfam" id="PF08245">
    <property type="entry name" value="Mur_ligase_M"/>
    <property type="match status" value="1"/>
</dbReference>
<keyword evidence="5 7" id="KW-0067">ATP-binding</keyword>